<dbReference type="InterPro" id="IPR048647">
    <property type="entry name" value="RlmA_N"/>
</dbReference>
<dbReference type="GO" id="GO:0032259">
    <property type="term" value="P:methylation"/>
    <property type="evidence" value="ECO:0007669"/>
    <property type="project" value="UniProtKB-KW"/>
</dbReference>
<evidence type="ECO:0000313" key="3">
    <source>
        <dbReference type="Proteomes" id="UP001156398"/>
    </source>
</evidence>
<comment type="caution">
    <text evidence="2">The sequence shown here is derived from an EMBL/GenBank/DDBJ whole genome shotgun (WGS) entry which is preliminary data.</text>
</comment>
<dbReference type="GO" id="GO:0008168">
    <property type="term" value="F:methyltransferase activity"/>
    <property type="evidence" value="ECO:0007669"/>
    <property type="project" value="UniProtKB-KW"/>
</dbReference>
<name>A0ABT6VU28_9ACTN</name>
<dbReference type="EMBL" id="JAAGKO020000004">
    <property type="protein sequence ID" value="MDI5961979.1"/>
    <property type="molecule type" value="Genomic_DNA"/>
</dbReference>
<keyword evidence="3" id="KW-1185">Reference proteome</keyword>
<dbReference type="InterPro" id="IPR016718">
    <property type="entry name" value="rRNA_m1G-MeTrfase_A_prd"/>
</dbReference>
<dbReference type="Proteomes" id="UP001156398">
    <property type="component" value="Unassembled WGS sequence"/>
</dbReference>
<keyword evidence="2" id="KW-0808">Transferase</keyword>
<dbReference type="PIRSF" id="PIRSF018249">
    <property type="entry name" value="MyrA_prd"/>
    <property type="match status" value="1"/>
</dbReference>
<reference evidence="2 3" key="1">
    <citation type="submission" date="2023-05" db="EMBL/GenBank/DDBJ databases">
        <title>Streptantibioticus silvisoli sp. nov., acidotolerant actinomycetes 1 from pine litter.</title>
        <authorList>
            <person name="Swiecimska M."/>
            <person name="Golinska P."/>
            <person name="Sangal V."/>
            <person name="Wachnowicz B."/>
            <person name="Goodfellow M."/>
        </authorList>
    </citation>
    <scope>NUCLEOTIDE SEQUENCE [LARGE SCALE GENOMIC DNA]</scope>
    <source>
        <strain evidence="2 3">SL54</strain>
    </source>
</reference>
<proteinExistence type="predicted"/>
<dbReference type="RefSeq" id="WP_271323385.1">
    <property type="nucleotide sequence ID" value="NZ_JAAGKO020000004.1"/>
</dbReference>
<keyword evidence="2" id="KW-0489">Methyltransferase</keyword>
<protein>
    <submittedName>
        <fullName evidence="2">Methyltransferase type 11</fullName>
    </submittedName>
</protein>
<sequence length="282" mass="29381">MNDAIPDAFDLLVCPLCGQDLTAREGSLRCGAGHTFDVARQGYVNLLPGDARPGTADSAEMVRARTDFLAAGHYAPLARAVAAAVPAECGTVLDAGAGTGYYLAAVLAECSGATGLGLDISKFALRRAARAHPRARAAVWDLWRPLPIRTGAVGALLNVFAPRNPAEYRRVLAPEGVLVVVTPEPDHLGELRALRDGMLDVEAGKADRLASGLTGSGLFRLTGSDTLTYAMDLPPGHAADAIGMGPSARHTEHVAGAEAFPPVVRVTAAFRVSRYRPEPAGA</sequence>
<gene>
    <name evidence="2" type="ORF">POF43_004440</name>
</gene>
<dbReference type="InterPro" id="IPR029063">
    <property type="entry name" value="SAM-dependent_MTases_sf"/>
</dbReference>
<evidence type="ECO:0000313" key="2">
    <source>
        <dbReference type="EMBL" id="MDI5961979.1"/>
    </source>
</evidence>
<feature type="domain" description="23S rRNA (guanine(745)-N(1))-methyltransferase N-terminal" evidence="1">
    <location>
        <begin position="13"/>
        <end position="48"/>
    </location>
</feature>
<organism evidence="2 3">
    <name type="scientific">Streptantibioticus silvisoli</name>
    <dbReference type="NCBI Taxonomy" id="2705255"/>
    <lineage>
        <taxon>Bacteria</taxon>
        <taxon>Bacillati</taxon>
        <taxon>Actinomycetota</taxon>
        <taxon>Actinomycetes</taxon>
        <taxon>Kitasatosporales</taxon>
        <taxon>Streptomycetaceae</taxon>
        <taxon>Streptantibioticus</taxon>
    </lineage>
</organism>
<dbReference type="Gene3D" id="3.40.50.150">
    <property type="entry name" value="Vaccinia Virus protein VP39"/>
    <property type="match status" value="1"/>
</dbReference>
<accession>A0ABT6VU28</accession>
<dbReference type="Pfam" id="PF21302">
    <property type="entry name" value="Zn_ribbon_RlmA"/>
    <property type="match status" value="1"/>
</dbReference>
<evidence type="ECO:0000259" key="1">
    <source>
        <dbReference type="Pfam" id="PF21302"/>
    </source>
</evidence>
<dbReference type="SUPFAM" id="SSF53335">
    <property type="entry name" value="S-adenosyl-L-methionine-dependent methyltransferases"/>
    <property type="match status" value="1"/>
</dbReference>